<feature type="transmembrane region" description="Helical" evidence="1">
    <location>
        <begin position="7"/>
        <end position="27"/>
    </location>
</feature>
<keyword evidence="1" id="KW-0472">Membrane</keyword>
<reference evidence="2" key="1">
    <citation type="submission" date="2019-02" db="EMBL/GenBank/DDBJ databases">
        <authorList>
            <person name="Gruber-Vodicka R. H."/>
            <person name="Seah K. B. B."/>
        </authorList>
    </citation>
    <scope>NUCLEOTIDE SEQUENCE</scope>
    <source>
        <strain evidence="2">BECK_DK161</strain>
    </source>
</reference>
<protein>
    <submittedName>
        <fullName evidence="2">Uncharacterized protein</fullName>
    </submittedName>
</protein>
<keyword evidence="1" id="KW-0812">Transmembrane</keyword>
<feature type="transmembrane region" description="Helical" evidence="1">
    <location>
        <begin position="141"/>
        <end position="166"/>
    </location>
</feature>
<name>A0A450RYP7_9GAMM</name>
<organism evidence="2">
    <name type="scientific">Candidatus Kentrum sp. DK</name>
    <dbReference type="NCBI Taxonomy" id="2126562"/>
    <lineage>
        <taxon>Bacteria</taxon>
        <taxon>Pseudomonadati</taxon>
        <taxon>Pseudomonadota</taxon>
        <taxon>Gammaproteobacteria</taxon>
        <taxon>Candidatus Kentrum</taxon>
    </lineage>
</organism>
<feature type="transmembrane region" description="Helical" evidence="1">
    <location>
        <begin position="95"/>
        <end position="114"/>
    </location>
</feature>
<sequence>MQINNQGWELAALFLCCLFFVVLVTHWSSFSSILRVKGQEERETGNFFEKTLLRTKLLLLKVCGASDIDITHDDDEFLDATRIQETYFIKYPARVAWQLFSYYMVYCFVLVLLARPIDMFNSQTSGELVAFSLNLNGKEQIISIIILAATNVATDILSLAITYSHITKIANLHSERSNFAASLVAVKDIFYAFSLFLLSQLISNILYPLSIENPPSDFNPFSIGAALMPYAFIADASGMNIQFHDFVFPGQLFITGTAFVPTLLVMLLILTIGLLSTILRIVHWAQAKVISDGTLLEILYPTGPDDLALRLPSRARKCFAFAVQAVMMIFTSLVGSLILLFLRGLF</sequence>
<evidence type="ECO:0000256" key="1">
    <source>
        <dbReference type="SAM" id="Phobius"/>
    </source>
</evidence>
<feature type="transmembrane region" description="Helical" evidence="1">
    <location>
        <begin position="189"/>
        <end position="209"/>
    </location>
</feature>
<gene>
    <name evidence="2" type="ORF">BECKDK2373C_GA0170839_100769</name>
</gene>
<proteinExistence type="predicted"/>
<dbReference type="AlphaFoldDB" id="A0A450RYP7"/>
<feature type="transmembrane region" description="Helical" evidence="1">
    <location>
        <begin position="319"/>
        <end position="342"/>
    </location>
</feature>
<feature type="transmembrane region" description="Helical" evidence="1">
    <location>
        <begin position="253"/>
        <end position="279"/>
    </location>
</feature>
<keyword evidence="1" id="KW-1133">Transmembrane helix</keyword>
<evidence type="ECO:0000313" key="2">
    <source>
        <dbReference type="EMBL" id="VFJ44140.1"/>
    </source>
</evidence>
<dbReference type="EMBL" id="CAADEY010000007">
    <property type="protein sequence ID" value="VFJ44140.1"/>
    <property type="molecule type" value="Genomic_DNA"/>
</dbReference>
<accession>A0A450RYP7</accession>